<reference evidence="4" key="1">
    <citation type="submission" date="2018-10" db="EMBL/GenBank/DDBJ databases">
        <title>Schaedlerella arabinophila gen. nov. sp. nov., isolated from the mouse intestinal tract and comparative analysis with the genome of the closely related altered Schaedler flora strain ASF502.</title>
        <authorList>
            <person name="Miyake S."/>
            <person name="Soh M."/>
            <person name="Seedorf H."/>
        </authorList>
    </citation>
    <scope>NUCLEOTIDE SEQUENCE [LARGE SCALE GENOMIC DNA]</scope>
    <source>
        <strain evidence="4">DSM 106076</strain>
    </source>
</reference>
<dbReference type="GO" id="GO:0008477">
    <property type="term" value="F:purine nucleosidase activity"/>
    <property type="evidence" value="ECO:0007669"/>
    <property type="project" value="TreeGrafter"/>
</dbReference>
<comment type="caution">
    <text evidence="4">The sequence shown here is derived from an EMBL/GenBank/DDBJ whole genome shotgun (WGS) entry which is preliminary data.</text>
</comment>
<gene>
    <name evidence="4" type="ORF">EBB54_03055</name>
</gene>
<keyword evidence="1 4" id="KW-0378">Hydrolase</keyword>
<proteinExistence type="predicted"/>
<dbReference type="AlphaFoldDB" id="A0A426DCB6"/>
<feature type="domain" description="Inosine/uridine-preferring nucleoside hydrolase" evidence="3">
    <location>
        <begin position="21"/>
        <end position="257"/>
    </location>
</feature>
<dbReference type="InterPro" id="IPR036452">
    <property type="entry name" value="Ribo_hydro-like"/>
</dbReference>
<dbReference type="Gene3D" id="3.90.245.10">
    <property type="entry name" value="Ribonucleoside hydrolase-like"/>
    <property type="match status" value="1"/>
</dbReference>
<dbReference type="PANTHER" id="PTHR12304">
    <property type="entry name" value="INOSINE-URIDINE PREFERRING NUCLEOSIDE HYDROLASE"/>
    <property type="match status" value="1"/>
</dbReference>
<evidence type="ECO:0000256" key="2">
    <source>
        <dbReference type="ARBA" id="ARBA00023295"/>
    </source>
</evidence>
<keyword evidence="5" id="KW-1185">Reference proteome</keyword>
<sequence>MRVRSWNYEFEVPDTKKIRMIVHTDCKNEADDQFALAHHVMTPGFLVKGIVAGHFDRVPQSYPQGETAQASLEEVQKLLKLMDIEGICPVEKGAEHPLSDEDTPNPSKGAELIIREAMREDPHPLYIACQGTLTDLAAAILMEPEICGRMTAVWIGGGAYPNGGKEFNLYQDAAAANVVFKSDMPLWQIPVDVYKQLGVSLAEVQRYVKPCGEIGEYLFRHMAEYNLSRPTGIWPHGEVWGLGDSAAISVLLEERECTDSYDMIPAPCINVEDLSYMTNKKNREIRVYHQVNARLTLQDFYAKLAINYGGKR</sequence>
<evidence type="ECO:0000313" key="4">
    <source>
        <dbReference type="EMBL" id="RRK30467.1"/>
    </source>
</evidence>
<protein>
    <submittedName>
        <fullName evidence="4">Nucleoside hydrolase</fullName>
    </submittedName>
</protein>
<dbReference type="InterPro" id="IPR023186">
    <property type="entry name" value="IUNH"/>
</dbReference>
<dbReference type="SUPFAM" id="SSF53590">
    <property type="entry name" value="Nucleoside hydrolase"/>
    <property type="match status" value="1"/>
</dbReference>
<organism evidence="4 5">
    <name type="scientific">Schaedlerella arabinosiphila</name>
    <dbReference type="NCBI Taxonomy" id="2044587"/>
    <lineage>
        <taxon>Bacteria</taxon>
        <taxon>Bacillati</taxon>
        <taxon>Bacillota</taxon>
        <taxon>Clostridia</taxon>
        <taxon>Lachnospirales</taxon>
        <taxon>Lachnospiraceae</taxon>
        <taxon>Schaedlerella</taxon>
    </lineage>
</organism>
<evidence type="ECO:0000256" key="1">
    <source>
        <dbReference type="ARBA" id="ARBA00022801"/>
    </source>
</evidence>
<evidence type="ECO:0000259" key="3">
    <source>
        <dbReference type="Pfam" id="PF01156"/>
    </source>
</evidence>
<evidence type="ECO:0000313" key="5">
    <source>
        <dbReference type="Proteomes" id="UP000274920"/>
    </source>
</evidence>
<dbReference type="GO" id="GO:0006152">
    <property type="term" value="P:purine nucleoside catabolic process"/>
    <property type="evidence" value="ECO:0007669"/>
    <property type="project" value="TreeGrafter"/>
</dbReference>
<accession>A0A426DCB6</accession>
<dbReference type="InterPro" id="IPR001910">
    <property type="entry name" value="Inosine/uridine_hydrolase_dom"/>
</dbReference>
<dbReference type="PANTHER" id="PTHR12304:SF4">
    <property type="entry name" value="URIDINE NUCLEOSIDASE"/>
    <property type="match status" value="1"/>
</dbReference>
<name>A0A426DCB6_9FIRM</name>
<dbReference type="Proteomes" id="UP000274920">
    <property type="component" value="Unassembled WGS sequence"/>
</dbReference>
<dbReference type="Pfam" id="PF01156">
    <property type="entry name" value="IU_nuc_hydro"/>
    <property type="match status" value="1"/>
</dbReference>
<dbReference type="GO" id="GO:0005829">
    <property type="term" value="C:cytosol"/>
    <property type="evidence" value="ECO:0007669"/>
    <property type="project" value="TreeGrafter"/>
</dbReference>
<keyword evidence="2" id="KW-0326">Glycosidase</keyword>
<dbReference type="EMBL" id="RHJS01000002">
    <property type="protein sequence ID" value="RRK30467.1"/>
    <property type="molecule type" value="Genomic_DNA"/>
</dbReference>